<reference evidence="1" key="1">
    <citation type="submission" date="2006-10" db="EMBL/GenBank/DDBJ databases">
        <authorList>
            <person name="Amadeo P."/>
            <person name="Zhao Q."/>
            <person name="Wortman J."/>
            <person name="Fraser-Liggett C."/>
            <person name="Carlton J."/>
        </authorList>
    </citation>
    <scope>NUCLEOTIDE SEQUENCE</scope>
    <source>
        <strain evidence="1">G3</strain>
    </source>
</reference>
<proteinExistence type="predicted"/>
<organism evidence="1 2">
    <name type="scientific">Trichomonas vaginalis (strain ATCC PRA-98 / G3)</name>
    <dbReference type="NCBI Taxonomy" id="412133"/>
    <lineage>
        <taxon>Eukaryota</taxon>
        <taxon>Metamonada</taxon>
        <taxon>Parabasalia</taxon>
        <taxon>Trichomonadida</taxon>
        <taxon>Trichomonadidae</taxon>
        <taxon>Trichomonas</taxon>
    </lineage>
</organism>
<dbReference type="AlphaFoldDB" id="A2F084"/>
<protein>
    <submittedName>
        <fullName evidence="1">Uncharacterized protein</fullName>
    </submittedName>
</protein>
<dbReference type="KEGG" id="tva:4759546"/>
<accession>A2F084</accession>
<keyword evidence="2" id="KW-1185">Reference proteome</keyword>
<dbReference type="EMBL" id="DS113559">
    <property type="protein sequence ID" value="EAY01719.1"/>
    <property type="molecule type" value="Genomic_DNA"/>
</dbReference>
<gene>
    <name evidence="1" type="ORF">TVAG_317080</name>
</gene>
<evidence type="ECO:0000313" key="1">
    <source>
        <dbReference type="EMBL" id="EAY01719.1"/>
    </source>
</evidence>
<sequence length="189" mass="21922">MSDNETMRLKSDLENKNLKLGDIWADYNRDFDSVELFYKRLLEIQNQVTQDIIPTQANSVETDIQNMLERCDTSISNLEKSSDKLKTNSNDEHYKSFINQVTKLRLLIRNYEHLQIINAALPILNLGTIEEKDKDKIKSVVRILPKLDSGFAQSLFDKVRLAFSVEGNKKIFNDEELKEINEVINANKK</sequence>
<dbReference type="RefSeq" id="XP_001330415.1">
    <property type="nucleotide sequence ID" value="XM_001330380.1"/>
</dbReference>
<dbReference type="Proteomes" id="UP000001542">
    <property type="component" value="Unassembled WGS sequence"/>
</dbReference>
<dbReference type="VEuPathDB" id="TrichDB:TVAGG3_0985770"/>
<name>A2F084_TRIV3</name>
<dbReference type="VEuPathDB" id="TrichDB:TVAG_317080"/>
<reference evidence="1" key="2">
    <citation type="journal article" date="2007" name="Science">
        <title>Draft genome sequence of the sexually transmitted pathogen Trichomonas vaginalis.</title>
        <authorList>
            <person name="Carlton J.M."/>
            <person name="Hirt R.P."/>
            <person name="Silva J.C."/>
            <person name="Delcher A.L."/>
            <person name="Schatz M."/>
            <person name="Zhao Q."/>
            <person name="Wortman J.R."/>
            <person name="Bidwell S.L."/>
            <person name="Alsmark U.C.M."/>
            <person name="Besteiro S."/>
            <person name="Sicheritz-Ponten T."/>
            <person name="Noel C.J."/>
            <person name="Dacks J.B."/>
            <person name="Foster P.G."/>
            <person name="Simillion C."/>
            <person name="Van de Peer Y."/>
            <person name="Miranda-Saavedra D."/>
            <person name="Barton G.J."/>
            <person name="Westrop G.D."/>
            <person name="Mueller S."/>
            <person name="Dessi D."/>
            <person name="Fiori P.L."/>
            <person name="Ren Q."/>
            <person name="Paulsen I."/>
            <person name="Zhang H."/>
            <person name="Bastida-Corcuera F.D."/>
            <person name="Simoes-Barbosa A."/>
            <person name="Brown M.T."/>
            <person name="Hayes R.D."/>
            <person name="Mukherjee M."/>
            <person name="Okumura C.Y."/>
            <person name="Schneider R."/>
            <person name="Smith A.J."/>
            <person name="Vanacova S."/>
            <person name="Villalvazo M."/>
            <person name="Haas B.J."/>
            <person name="Pertea M."/>
            <person name="Feldblyum T.V."/>
            <person name="Utterback T.R."/>
            <person name="Shu C.L."/>
            <person name="Osoegawa K."/>
            <person name="de Jong P.J."/>
            <person name="Hrdy I."/>
            <person name="Horvathova L."/>
            <person name="Zubacova Z."/>
            <person name="Dolezal P."/>
            <person name="Malik S.B."/>
            <person name="Logsdon J.M. Jr."/>
            <person name="Henze K."/>
            <person name="Gupta A."/>
            <person name="Wang C.C."/>
            <person name="Dunne R.L."/>
            <person name="Upcroft J.A."/>
            <person name="Upcroft P."/>
            <person name="White O."/>
            <person name="Salzberg S.L."/>
            <person name="Tang P."/>
            <person name="Chiu C.-H."/>
            <person name="Lee Y.-S."/>
            <person name="Embley T.M."/>
            <person name="Coombs G.H."/>
            <person name="Mottram J.C."/>
            <person name="Tachezy J."/>
            <person name="Fraser-Liggett C.M."/>
            <person name="Johnson P.J."/>
        </authorList>
    </citation>
    <scope>NUCLEOTIDE SEQUENCE [LARGE SCALE GENOMIC DNA]</scope>
    <source>
        <strain evidence="1">G3</strain>
    </source>
</reference>
<dbReference type="InParanoid" id="A2F084"/>
<evidence type="ECO:0000313" key="2">
    <source>
        <dbReference type="Proteomes" id="UP000001542"/>
    </source>
</evidence>